<dbReference type="EMBL" id="JAPMOU010000015">
    <property type="protein sequence ID" value="MDE1462879.1"/>
    <property type="molecule type" value="Genomic_DNA"/>
</dbReference>
<gene>
    <name evidence="3" type="ORF">ORQ98_12965</name>
</gene>
<protein>
    <submittedName>
        <fullName evidence="3">Transporter substrate-binding domain-containing protein</fullName>
    </submittedName>
</protein>
<dbReference type="SMART" id="SM00062">
    <property type="entry name" value="PBPb"/>
    <property type="match status" value="1"/>
</dbReference>
<accession>A0ABT5U926</accession>
<reference evidence="3 4" key="1">
    <citation type="submission" date="2022-11" db="EMBL/GenBank/DDBJ databases">
        <title>Spartinivicinus poritis sp. nov., isolated from scleractinian coral Porites lutea.</title>
        <authorList>
            <person name="Zhang G."/>
            <person name="Cai L."/>
            <person name="Wei Q."/>
        </authorList>
    </citation>
    <scope>NUCLEOTIDE SEQUENCE [LARGE SCALE GENOMIC DNA]</scope>
    <source>
        <strain evidence="3 4">A2-2</strain>
    </source>
</reference>
<proteinExistence type="predicted"/>
<dbReference type="Pfam" id="PF00497">
    <property type="entry name" value="SBP_bac_3"/>
    <property type="match status" value="1"/>
</dbReference>
<feature type="signal peptide" evidence="1">
    <location>
        <begin position="1"/>
        <end position="19"/>
    </location>
</feature>
<keyword evidence="4" id="KW-1185">Reference proteome</keyword>
<feature type="domain" description="Solute-binding protein family 3/N-terminal" evidence="2">
    <location>
        <begin position="21"/>
        <end position="243"/>
    </location>
</feature>
<name>A0ABT5U926_9GAMM</name>
<evidence type="ECO:0000313" key="3">
    <source>
        <dbReference type="EMBL" id="MDE1462879.1"/>
    </source>
</evidence>
<dbReference type="SUPFAM" id="SSF53850">
    <property type="entry name" value="Periplasmic binding protein-like II"/>
    <property type="match status" value="1"/>
</dbReference>
<organism evidence="3 4">
    <name type="scientific">Spartinivicinus poritis</name>
    <dbReference type="NCBI Taxonomy" id="2994640"/>
    <lineage>
        <taxon>Bacteria</taxon>
        <taxon>Pseudomonadati</taxon>
        <taxon>Pseudomonadota</taxon>
        <taxon>Gammaproteobacteria</taxon>
        <taxon>Oceanospirillales</taxon>
        <taxon>Zooshikellaceae</taxon>
        <taxon>Spartinivicinus</taxon>
    </lineage>
</organism>
<sequence>MKYLTCFTLLALFNPLIFAGNINIVVENYPPYAYKDNGKITGLSTDITHYLLKDSGIKAESWAFAPWKRAFLLASQKPGTLLYTVVRKPNREKLFHWIGPISDRNIYIYKLKRRKDIQASSLEEIKTKGYSIGTVIGTAATEQLKSANLKITETVNYEQNVRMLLLDRIDLIVFLEYSLAYLAKKADSQYGNFEKLFLLDSSKKYYIVIQKDTAPDIVKKLQQSFIRLKHSGKLAEIQKRYLK</sequence>
<dbReference type="InterPro" id="IPR001638">
    <property type="entry name" value="Solute-binding_3/MltF_N"/>
</dbReference>
<dbReference type="Proteomes" id="UP001528823">
    <property type="component" value="Unassembled WGS sequence"/>
</dbReference>
<dbReference type="Gene3D" id="3.40.190.10">
    <property type="entry name" value="Periplasmic binding protein-like II"/>
    <property type="match status" value="2"/>
</dbReference>
<evidence type="ECO:0000259" key="2">
    <source>
        <dbReference type="SMART" id="SM00062"/>
    </source>
</evidence>
<keyword evidence="1" id="KW-0732">Signal</keyword>
<feature type="chain" id="PRO_5046941305" evidence="1">
    <location>
        <begin position="20"/>
        <end position="243"/>
    </location>
</feature>
<evidence type="ECO:0000256" key="1">
    <source>
        <dbReference type="SAM" id="SignalP"/>
    </source>
</evidence>
<dbReference type="RefSeq" id="WP_274689229.1">
    <property type="nucleotide sequence ID" value="NZ_JAPMOU010000015.1"/>
</dbReference>
<evidence type="ECO:0000313" key="4">
    <source>
        <dbReference type="Proteomes" id="UP001528823"/>
    </source>
</evidence>
<dbReference type="PANTHER" id="PTHR38834:SF3">
    <property type="entry name" value="SOLUTE-BINDING PROTEIN FAMILY 3_N-TERMINAL DOMAIN-CONTAINING PROTEIN"/>
    <property type="match status" value="1"/>
</dbReference>
<dbReference type="PANTHER" id="PTHR38834">
    <property type="entry name" value="PERIPLASMIC SUBSTRATE BINDING PROTEIN FAMILY 3"/>
    <property type="match status" value="1"/>
</dbReference>
<comment type="caution">
    <text evidence="3">The sequence shown here is derived from an EMBL/GenBank/DDBJ whole genome shotgun (WGS) entry which is preliminary data.</text>
</comment>